<dbReference type="EMBL" id="CAXAMM010018557">
    <property type="protein sequence ID" value="CAK9043645.1"/>
    <property type="molecule type" value="Genomic_DNA"/>
</dbReference>
<dbReference type="SUPFAM" id="SSF53474">
    <property type="entry name" value="alpha/beta-Hydrolases"/>
    <property type="match status" value="1"/>
</dbReference>
<dbReference type="InterPro" id="IPR029058">
    <property type="entry name" value="AB_hydrolase_fold"/>
</dbReference>
<accession>A0ABP0LWR5</accession>
<dbReference type="Proteomes" id="UP001642464">
    <property type="component" value="Unassembled WGS sequence"/>
</dbReference>
<evidence type="ECO:0000256" key="2">
    <source>
        <dbReference type="SAM" id="SignalP"/>
    </source>
</evidence>
<gene>
    <name evidence="3" type="ORF">SCF082_LOCUS24911</name>
</gene>
<feature type="compositionally biased region" description="Basic and acidic residues" evidence="1">
    <location>
        <begin position="661"/>
        <end position="672"/>
    </location>
</feature>
<comment type="caution">
    <text evidence="3">The sequence shown here is derived from an EMBL/GenBank/DDBJ whole genome shotgun (WGS) entry which is preliminary data.</text>
</comment>
<keyword evidence="2" id="KW-0732">Signal</keyword>
<name>A0ABP0LWR5_9DINO</name>
<feature type="chain" id="PRO_5045550761" evidence="2">
    <location>
        <begin position="21"/>
        <end position="685"/>
    </location>
</feature>
<keyword evidence="4" id="KW-1185">Reference proteome</keyword>
<feature type="signal peptide" evidence="2">
    <location>
        <begin position="1"/>
        <end position="20"/>
    </location>
</feature>
<protein>
    <submittedName>
        <fullName evidence="3">Titin</fullName>
    </submittedName>
</protein>
<organism evidence="3 4">
    <name type="scientific">Durusdinium trenchii</name>
    <dbReference type="NCBI Taxonomy" id="1381693"/>
    <lineage>
        <taxon>Eukaryota</taxon>
        <taxon>Sar</taxon>
        <taxon>Alveolata</taxon>
        <taxon>Dinophyceae</taxon>
        <taxon>Suessiales</taxon>
        <taxon>Symbiodiniaceae</taxon>
        <taxon>Durusdinium</taxon>
    </lineage>
</organism>
<evidence type="ECO:0000313" key="3">
    <source>
        <dbReference type="EMBL" id="CAK9043645.1"/>
    </source>
</evidence>
<evidence type="ECO:0000313" key="4">
    <source>
        <dbReference type="Proteomes" id="UP001642464"/>
    </source>
</evidence>
<sequence>MALRRAARVATLLLCSVAAAERSVSIGFAGRTDVVPDGYAPLLAEIQAAGEAVGLQLHFVDLEDESASIYMGHGMGANGGASKAQEVAAARKGDGLILLAGFLERRWRPSLVACAKTWEKQPSVRCPKGFCPGGYLQDGVHDCRSEEAIPTPSYPVPSLSVGGEMDGVVRVSRMAEAWYTQQAVPQHVVKLVPGMSHSDLVVGDALPATLAALDLPSTCGGLAARSAVAQLVVSFVAKKVAEGSYEADFFKPFVQMFVEEEGSWWWTSNSDENGSSGWAARAQERLLDPLPEDVTYGTAADEFHLLSDEELIPPYYRTRHRPNLTVTSGGMHLSSSTVTQLRYVEISVLQAAAGLNGWAVIKEEKAGVLADHKQHLVDDGLGFVSAREIATKLASREMAWKVCGKASSPELDDGDRCKKINEDAYRRALNVSSADARQRFLSAQRPLKMMADRKPTPPAGPWWIWNYLDFKDTGRDVEITSWYAFYPLSGPAYGAGNHYCKLLSPARALEWIYIDSLRPQPHGAKLNKLGTGPFSKESEIGHIGMLAARMLKCTYCFQDFDLQTAEYTRALENFWCPLCRFRHLDPFNAIVEQSGILRHHMFMRPSVSFNLDLPELKAWRKEDQSIFARCIKVNSDITAQVWPTKLIVVINGAEVFRIEPPEEGHVRRDARSPKGARPSGSTVPS</sequence>
<reference evidence="3 4" key="1">
    <citation type="submission" date="2024-02" db="EMBL/GenBank/DDBJ databases">
        <authorList>
            <person name="Chen Y."/>
            <person name="Shah S."/>
            <person name="Dougan E. K."/>
            <person name="Thang M."/>
            <person name="Chan C."/>
        </authorList>
    </citation>
    <scope>NUCLEOTIDE SEQUENCE [LARGE SCALE GENOMIC DNA]</scope>
</reference>
<proteinExistence type="predicted"/>
<feature type="region of interest" description="Disordered" evidence="1">
    <location>
        <begin position="661"/>
        <end position="685"/>
    </location>
</feature>
<evidence type="ECO:0000256" key="1">
    <source>
        <dbReference type="SAM" id="MobiDB-lite"/>
    </source>
</evidence>